<evidence type="ECO:0000313" key="1">
    <source>
        <dbReference type="EMBL" id="EDL90596.1"/>
    </source>
</evidence>
<accession>A6K2D4</accession>
<sequence>MLALRPTL</sequence>
<proteinExistence type="predicted"/>
<dbReference type="Proteomes" id="UP000234681">
    <property type="component" value="Chromosome X"/>
</dbReference>
<reference evidence="1 2" key="1">
    <citation type="submission" date="2005-09" db="EMBL/GenBank/DDBJ databases">
        <authorList>
            <person name="Mural R.J."/>
            <person name="Li P.W."/>
            <person name="Adams M.D."/>
            <person name="Amanatides P.G."/>
            <person name="Baden-Tillson H."/>
            <person name="Barnstead M."/>
            <person name="Chin S.H."/>
            <person name="Dew I."/>
            <person name="Evans C.A."/>
            <person name="Ferriera S."/>
            <person name="Flanigan M."/>
            <person name="Fosler C."/>
            <person name="Glodek A."/>
            <person name="Gu Z."/>
            <person name="Holt R.A."/>
            <person name="Jennings D."/>
            <person name="Kraft C.L."/>
            <person name="Lu F."/>
            <person name="Nguyen T."/>
            <person name="Nusskern D.R."/>
            <person name="Pfannkoch C.M."/>
            <person name="Sitter C."/>
            <person name="Sutton G.G."/>
            <person name="Venter J.C."/>
            <person name="Wang Z."/>
            <person name="Woodage T."/>
            <person name="Zheng X.H."/>
            <person name="Zhong F."/>
        </authorList>
    </citation>
    <scope>NUCLEOTIDE SEQUENCE [LARGE SCALE GENOMIC DNA]</scope>
    <source>
        <strain>BN</strain>
        <strain evidence="2">Sprague-Dawley</strain>
    </source>
</reference>
<name>A6K2D4_RAT</name>
<gene>
    <name evidence="1" type="ORF">rCG_49634</name>
</gene>
<protein>
    <submittedName>
        <fullName evidence="1">RCG49634</fullName>
    </submittedName>
</protein>
<dbReference type="EMBL" id="CH474014">
    <property type="protein sequence ID" value="EDL90596.1"/>
    <property type="molecule type" value="Genomic_DNA"/>
</dbReference>
<organism evidence="1 2">
    <name type="scientific">Rattus norvegicus</name>
    <name type="common">Rat</name>
    <dbReference type="NCBI Taxonomy" id="10116"/>
    <lineage>
        <taxon>Eukaryota</taxon>
        <taxon>Metazoa</taxon>
        <taxon>Chordata</taxon>
        <taxon>Craniata</taxon>
        <taxon>Vertebrata</taxon>
        <taxon>Euteleostomi</taxon>
        <taxon>Mammalia</taxon>
        <taxon>Eutheria</taxon>
        <taxon>Euarchontoglires</taxon>
        <taxon>Glires</taxon>
        <taxon>Rodentia</taxon>
        <taxon>Myomorpha</taxon>
        <taxon>Muroidea</taxon>
        <taxon>Muridae</taxon>
        <taxon>Murinae</taxon>
        <taxon>Rattus</taxon>
    </lineage>
</organism>
<evidence type="ECO:0000313" key="2">
    <source>
        <dbReference type="Proteomes" id="UP000234681"/>
    </source>
</evidence>